<dbReference type="AlphaFoldDB" id="A0A9Q1KG88"/>
<organism evidence="5 6">
    <name type="scientific">Carnegiea gigantea</name>
    <dbReference type="NCBI Taxonomy" id="171969"/>
    <lineage>
        <taxon>Eukaryota</taxon>
        <taxon>Viridiplantae</taxon>
        <taxon>Streptophyta</taxon>
        <taxon>Embryophyta</taxon>
        <taxon>Tracheophyta</taxon>
        <taxon>Spermatophyta</taxon>
        <taxon>Magnoliopsida</taxon>
        <taxon>eudicotyledons</taxon>
        <taxon>Gunneridae</taxon>
        <taxon>Pentapetalae</taxon>
        <taxon>Caryophyllales</taxon>
        <taxon>Cactineae</taxon>
        <taxon>Cactaceae</taxon>
        <taxon>Cactoideae</taxon>
        <taxon>Echinocereeae</taxon>
        <taxon>Carnegiea</taxon>
    </lineage>
</organism>
<dbReference type="GO" id="GO:0033612">
    <property type="term" value="F:receptor serine/threonine kinase binding"/>
    <property type="evidence" value="ECO:0007669"/>
    <property type="project" value="TreeGrafter"/>
</dbReference>
<keyword evidence="2" id="KW-0677">Repeat</keyword>
<protein>
    <recommendedName>
        <fullName evidence="4">Leucine-rich repeat-containing N-terminal plant-type domain-containing protein</fullName>
    </recommendedName>
</protein>
<keyword evidence="3" id="KW-0325">Glycoprotein</keyword>
<dbReference type="EMBL" id="JAKOGI010000133">
    <property type="protein sequence ID" value="KAJ8442808.1"/>
    <property type="molecule type" value="Genomic_DNA"/>
</dbReference>
<dbReference type="OrthoDB" id="676979at2759"/>
<dbReference type="InterPro" id="IPR050647">
    <property type="entry name" value="Plant_LRR-RLKs"/>
</dbReference>
<dbReference type="InterPro" id="IPR013210">
    <property type="entry name" value="LRR_N_plant-typ"/>
</dbReference>
<dbReference type="SUPFAM" id="SSF52058">
    <property type="entry name" value="L domain-like"/>
    <property type="match status" value="1"/>
</dbReference>
<dbReference type="PANTHER" id="PTHR48056:SF6">
    <property type="entry name" value="LRR RECEPTOR-LIKE SERINE_THREONINE-PROTEIN KINASE ERECTA"/>
    <property type="match status" value="1"/>
</dbReference>
<dbReference type="Pfam" id="PF13855">
    <property type="entry name" value="LRR_8"/>
    <property type="match status" value="1"/>
</dbReference>
<comment type="caution">
    <text evidence="5">The sequence shown here is derived from an EMBL/GenBank/DDBJ whole genome shotgun (WGS) entry which is preliminary data.</text>
</comment>
<gene>
    <name evidence="5" type="ORF">Cgig2_016274</name>
</gene>
<keyword evidence="1" id="KW-0433">Leucine-rich repeat</keyword>
<dbReference type="InterPro" id="IPR032675">
    <property type="entry name" value="LRR_dom_sf"/>
</dbReference>
<evidence type="ECO:0000313" key="6">
    <source>
        <dbReference type="Proteomes" id="UP001153076"/>
    </source>
</evidence>
<dbReference type="GO" id="GO:0001558">
    <property type="term" value="P:regulation of cell growth"/>
    <property type="evidence" value="ECO:0007669"/>
    <property type="project" value="TreeGrafter"/>
</dbReference>
<dbReference type="FunFam" id="3.80.10.10:FF:000261">
    <property type="entry name" value="LRR receptor-like serine/threonine-protein kinase ERECTA"/>
    <property type="match status" value="1"/>
</dbReference>
<proteinExistence type="predicted"/>
<evidence type="ECO:0000256" key="2">
    <source>
        <dbReference type="ARBA" id="ARBA00022737"/>
    </source>
</evidence>
<evidence type="ECO:0000313" key="5">
    <source>
        <dbReference type="EMBL" id="KAJ8442808.1"/>
    </source>
</evidence>
<dbReference type="GO" id="GO:0010286">
    <property type="term" value="P:heat acclimation"/>
    <property type="evidence" value="ECO:0007669"/>
    <property type="project" value="TreeGrafter"/>
</dbReference>
<evidence type="ECO:0000256" key="3">
    <source>
        <dbReference type="ARBA" id="ARBA00023180"/>
    </source>
</evidence>
<dbReference type="InterPro" id="IPR001611">
    <property type="entry name" value="Leu-rich_rpt"/>
</dbReference>
<dbReference type="FunFam" id="3.80.10.10:FF:000186">
    <property type="entry name" value="LRR receptor-like serine/threonine-protein kinase ERECTA"/>
    <property type="match status" value="1"/>
</dbReference>
<reference evidence="5" key="1">
    <citation type="submission" date="2022-04" db="EMBL/GenBank/DDBJ databases">
        <title>Carnegiea gigantea Genome sequencing and assembly v2.</title>
        <authorList>
            <person name="Copetti D."/>
            <person name="Sanderson M.J."/>
            <person name="Burquez A."/>
            <person name="Wojciechowski M.F."/>
        </authorList>
    </citation>
    <scope>NUCLEOTIDE SEQUENCE</scope>
    <source>
        <strain evidence="5">SGP5-SGP5p</strain>
        <tissue evidence="5">Aerial part</tissue>
    </source>
</reference>
<dbReference type="Pfam" id="PF00560">
    <property type="entry name" value="LRR_1"/>
    <property type="match status" value="4"/>
</dbReference>
<dbReference type="Proteomes" id="UP001153076">
    <property type="component" value="Unassembled WGS sequence"/>
</dbReference>
<dbReference type="Pfam" id="PF08263">
    <property type="entry name" value="LRRNT_2"/>
    <property type="match status" value="1"/>
</dbReference>
<evidence type="ECO:0000259" key="4">
    <source>
        <dbReference type="Pfam" id="PF08263"/>
    </source>
</evidence>
<evidence type="ECO:0000256" key="1">
    <source>
        <dbReference type="ARBA" id="ARBA00022614"/>
    </source>
</evidence>
<feature type="domain" description="Leucine-rich repeat-containing N-terminal plant-type" evidence="4">
    <location>
        <begin position="101"/>
        <end position="141"/>
    </location>
</feature>
<name>A0A9Q1KG88_9CARY</name>
<keyword evidence="6" id="KW-1185">Reference proteome</keyword>
<dbReference type="PANTHER" id="PTHR48056">
    <property type="entry name" value="LRR RECEPTOR-LIKE SERINE/THREONINE-PROTEIN KINASE-RELATED"/>
    <property type="match status" value="1"/>
</dbReference>
<dbReference type="Gene3D" id="3.80.10.10">
    <property type="entry name" value="Ribonuclease Inhibitor"/>
    <property type="match status" value="3"/>
</dbReference>
<accession>A0A9Q1KG88</accession>
<sequence length="492" mass="54031">MPILWSFILKVESGDPPFQAGVFNFKGPECFFSEVEAECSSDSSEICEISLWVGVGFSFCGQKNSKMEMGFSSGVHQWRHSLAIVVFLVSLLLFGLGSVDSDDGATLLEIKKSIRDVDNVLYDWSDSPSSDYCIWRGVTCDNTTFNIIALSKSLSDILLAWWIGGVTCRNLSGLNLDGEISPAIGDLKNLLSMYGNLQFSLSLFSCCSVFICFACTCIGDVDKCYVNLSSDFSRNRLSGQIPDEIGDCSPLKSLDLSFNELYGDIPFSISKLKQLEALDLAQNNLTGDIPRLIYWNEVLQYLGLRGNNLGGTLSPDMCQLTGLWYFDVRNNSLSGSIPNSIGNCTAFQVLDLSYNQLSGKIPFNIGFLQVATLSSITTLSLDTTILLPMFRSLQGNQLSGEIPSVIGLMQALAVLDLSFNRLTGTIPPILGNLSYTEKLYLHGNKLTGPIPPELGNMSKLHYLYVSPYSAVFCLFDTRTCISSYIHLRLSIA</sequence>